<dbReference type="EMBL" id="CM031820">
    <property type="protein sequence ID" value="KAG6634773.1"/>
    <property type="molecule type" value="Genomic_DNA"/>
</dbReference>
<feature type="region of interest" description="Disordered" evidence="6">
    <location>
        <begin position="121"/>
        <end position="173"/>
    </location>
</feature>
<accession>A0A8T1P0E3</accession>
<evidence type="ECO:0000256" key="4">
    <source>
        <dbReference type="ARBA" id="ARBA00022884"/>
    </source>
</evidence>
<dbReference type="GO" id="GO:0009383">
    <property type="term" value="F:rRNA (cytosine-C5-)-methyltransferase activity"/>
    <property type="evidence" value="ECO:0007669"/>
    <property type="project" value="TreeGrafter"/>
</dbReference>
<dbReference type="InterPro" id="IPR049560">
    <property type="entry name" value="MeTrfase_RsmB-F_NOP2_cat"/>
</dbReference>
<comment type="caution">
    <text evidence="8">The sequence shown here is derived from an EMBL/GenBank/DDBJ whole genome shotgun (WGS) entry which is preliminary data.</text>
</comment>
<reference evidence="8" key="1">
    <citation type="submission" date="2020-12" db="EMBL/GenBank/DDBJ databases">
        <title>WGS assembly of Carya illinoinensis cv. Pawnee.</title>
        <authorList>
            <person name="Platts A."/>
            <person name="Shu S."/>
            <person name="Wright S."/>
            <person name="Barry K."/>
            <person name="Edger P."/>
            <person name="Pires J.C."/>
            <person name="Schmutz J."/>
        </authorList>
    </citation>
    <scope>NUCLEOTIDE SEQUENCE</scope>
    <source>
        <tissue evidence="8">Leaf</tissue>
    </source>
</reference>
<evidence type="ECO:0000256" key="1">
    <source>
        <dbReference type="ARBA" id="ARBA00022603"/>
    </source>
</evidence>
<keyword evidence="3 5" id="KW-0949">S-adenosyl-L-methionine</keyword>
<sequence length="173" mass="20202">MLAENEAVVDYALRKRNVKLVSCGLDFGRPGFIRFREQRFHQYLGNTRRFYPHVQNMDGFFVAKLKKISNSKPVAEPSEPSKTVEQGSRTNESSNGKNTDELTVGTMKEIEVLENVVVENYKEESRATANQGKKRKFPSREEEKRKRKFPSREEISRAREEKRGALRKKRLHR</sequence>
<dbReference type="PROSITE" id="PS51686">
    <property type="entry name" value="SAM_MT_RSMB_NOP"/>
    <property type="match status" value="1"/>
</dbReference>
<dbReference type="GO" id="GO:0000470">
    <property type="term" value="P:maturation of LSU-rRNA"/>
    <property type="evidence" value="ECO:0007669"/>
    <property type="project" value="TreeGrafter"/>
</dbReference>
<dbReference type="AlphaFoldDB" id="A0A8T1P0E3"/>
<dbReference type="GO" id="GO:0005730">
    <property type="term" value="C:nucleolus"/>
    <property type="evidence" value="ECO:0007669"/>
    <property type="project" value="TreeGrafter"/>
</dbReference>
<dbReference type="Proteomes" id="UP000811609">
    <property type="component" value="Chromosome 12"/>
</dbReference>
<dbReference type="InterPro" id="IPR001678">
    <property type="entry name" value="MeTrfase_RsmB-F_NOP2_dom"/>
</dbReference>
<evidence type="ECO:0000256" key="3">
    <source>
        <dbReference type="ARBA" id="ARBA00022691"/>
    </source>
</evidence>
<gene>
    <name evidence="8" type="ORF">CIPAW_12G139600</name>
</gene>
<evidence type="ECO:0000256" key="5">
    <source>
        <dbReference type="PROSITE-ProRule" id="PRU01023"/>
    </source>
</evidence>
<dbReference type="Pfam" id="PF01189">
    <property type="entry name" value="Methyltr_RsmB-F"/>
    <property type="match status" value="1"/>
</dbReference>
<keyword evidence="2 5" id="KW-0808">Transferase</keyword>
<keyword evidence="9" id="KW-1185">Reference proteome</keyword>
<dbReference type="GO" id="GO:0003723">
    <property type="term" value="F:RNA binding"/>
    <property type="evidence" value="ECO:0007669"/>
    <property type="project" value="UniProtKB-UniRule"/>
</dbReference>
<feature type="compositionally biased region" description="Polar residues" evidence="6">
    <location>
        <begin position="80"/>
        <end position="97"/>
    </location>
</feature>
<dbReference type="InterPro" id="IPR023267">
    <property type="entry name" value="RCMT"/>
</dbReference>
<evidence type="ECO:0000256" key="2">
    <source>
        <dbReference type="ARBA" id="ARBA00022679"/>
    </source>
</evidence>
<feature type="compositionally biased region" description="Basic and acidic residues" evidence="6">
    <location>
        <begin position="138"/>
        <end position="164"/>
    </location>
</feature>
<name>A0A8T1P0E3_CARIL</name>
<keyword evidence="1 5" id="KW-0489">Methyltransferase</keyword>
<feature type="region of interest" description="Disordered" evidence="6">
    <location>
        <begin position="70"/>
        <end position="106"/>
    </location>
</feature>
<evidence type="ECO:0000313" key="9">
    <source>
        <dbReference type="Proteomes" id="UP000811609"/>
    </source>
</evidence>
<evidence type="ECO:0000256" key="6">
    <source>
        <dbReference type="SAM" id="MobiDB-lite"/>
    </source>
</evidence>
<comment type="caution">
    <text evidence="5">Lacks conserved residue(s) required for the propagation of feature annotation.</text>
</comment>
<keyword evidence="4 5" id="KW-0694">RNA-binding</keyword>
<organism evidence="8 9">
    <name type="scientific">Carya illinoinensis</name>
    <name type="common">Pecan</name>
    <dbReference type="NCBI Taxonomy" id="32201"/>
    <lineage>
        <taxon>Eukaryota</taxon>
        <taxon>Viridiplantae</taxon>
        <taxon>Streptophyta</taxon>
        <taxon>Embryophyta</taxon>
        <taxon>Tracheophyta</taxon>
        <taxon>Spermatophyta</taxon>
        <taxon>Magnoliopsida</taxon>
        <taxon>eudicotyledons</taxon>
        <taxon>Gunneridae</taxon>
        <taxon>Pentapetalae</taxon>
        <taxon>rosids</taxon>
        <taxon>fabids</taxon>
        <taxon>Fagales</taxon>
        <taxon>Juglandaceae</taxon>
        <taxon>Carya</taxon>
    </lineage>
</organism>
<evidence type="ECO:0000313" key="8">
    <source>
        <dbReference type="EMBL" id="KAG6634773.1"/>
    </source>
</evidence>
<dbReference type="GO" id="GO:0070475">
    <property type="term" value="P:rRNA base methylation"/>
    <property type="evidence" value="ECO:0007669"/>
    <property type="project" value="TreeGrafter"/>
</dbReference>
<evidence type="ECO:0000259" key="7">
    <source>
        <dbReference type="PROSITE" id="PS51686"/>
    </source>
</evidence>
<comment type="similarity">
    <text evidence="5">Belongs to the class I-like SAM-binding methyltransferase superfamily. RsmB/NOP family.</text>
</comment>
<feature type="domain" description="SAM-dependent MTase RsmB/NOP-type" evidence="7">
    <location>
        <begin position="1"/>
        <end position="68"/>
    </location>
</feature>
<protein>
    <recommendedName>
        <fullName evidence="7">SAM-dependent MTase RsmB/NOP-type domain-containing protein</fullName>
    </recommendedName>
</protein>
<dbReference type="PANTHER" id="PTHR22807:SF30">
    <property type="entry name" value="28S RRNA (CYTOSINE(4447)-C(5))-METHYLTRANSFERASE-RELATED"/>
    <property type="match status" value="1"/>
</dbReference>
<proteinExistence type="inferred from homology"/>
<dbReference type="PANTHER" id="PTHR22807">
    <property type="entry name" value="NOP2 YEAST -RELATED NOL1/NOP2/FMU SUN DOMAIN-CONTAINING"/>
    <property type="match status" value="1"/>
</dbReference>